<comment type="caution">
    <text evidence="1">The sequence shown here is derived from an EMBL/GenBank/DDBJ whole genome shotgun (WGS) entry which is preliminary data.</text>
</comment>
<sequence length="132" mass="15691">MFTKLIAIDSQKIGTVHFHAFVVKLDHDEVGFALFMDERPSPLLYFSKEHADSITFKIDNEQFLEIVKNSKFPLEERKRLYADFEFFLRAMEQRATAYIFKHSTVKYVSNSRDIIRYKNYYITASTDIFQQV</sequence>
<keyword evidence="2" id="KW-1185">Reference proteome</keyword>
<dbReference type="EMBL" id="BNAF01000005">
    <property type="protein sequence ID" value="GHE33582.1"/>
    <property type="molecule type" value="Genomic_DNA"/>
</dbReference>
<name>A0ABQ3HTL4_9SPHI</name>
<evidence type="ECO:0000313" key="1">
    <source>
        <dbReference type="EMBL" id="GHE33582.1"/>
    </source>
</evidence>
<protein>
    <recommendedName>
        <fullName evidence="3">RadC-like JAB domain-containing protein</fullName>
    </recommendedName>
</protein>
<organism evidence="1 2">
    <name type="scientific">Sphingobacterium griseoflavum</name>
    <dbReference type="NCBI Taxonomy" id="1474952"/>
    <lineage>
        <taxon>Bacteria</taxon>
        <taxon>Pseudomonadati</taxon>
        <taxon>Bacteroidota</taxon>
        <taxon>Sphingobacteriia</taxon>
        <taxon>Sphingobacteriales</taxon>
        <taxon>Sphingobacteriaceae</taxon>
        <taxon>Sphingobacterium</taxon>
    </lineage>
</organism>
<accession>A0ABQ3HTL4</accession>
<dbReference type="Proteomes" id="UP000620550">
    <property type="component" value="Unassembled WGS sequence"/>
</dbReference>
<evidence type="ECO:0008006" key="3">
    <source>
        <dbReference type="Google" id="ProtNLM"/>
    </source>
</evidence>
<dbReference type="RefSeq" id="WP_189626117.1">
    <property type="nucleotide sequence ID" value="NZ_BNAF01000005.1"/>
</dbReference>
<proteinExistence type="predicted"/>
<evidence type="ECO:0000313" key="2">
    <source>
        <dbReference type="Proteomes" id="UP000620550"/>
    </source>
</evidence>
<reference evidence="2" key="1">
    <citation type="journal article" date="2019" name="Int. J. Syst. Evol. Microbiol.">
        <title>The Global Catalogue of Microorganisms (GCM) 10K type strain sequencing project: providing services to taxonomists for standard genome sequencing and annotation.</title>
        <authorList>
            <consortium name="The Broad Institute Genomics Platform"/>
            <consortium name="The Broad Institute Genome Sequencing Center for Infectious Disease"/>
            <person name="Wu L."/>
            <person name="Ma J."/>
        </authorList>
    </citation>
    <scope>NUCLEOTIDE SEQUENCE [LARGE SCALE GENOMIC DNA]</scope>
    <source>
        <strain evidence="2">CGMCC 1.12966</strain>
    </source>
</reference>
<gene>
    <name evidence="1" type="ORF">GCM10017764_15930</name>
</gene>